<protein>
    <submittedName>
        <fullName evidence="2">Uncharacterized protein</fullName>
    </submittedName>
</protein>
<dbReference type="InParanoid" id="I7M3L8"/>
<dbReference type="GeneID" id="7841955"/>
<evidence type="ECO:0000313" key="2">
    <source>
        <dbReference type="EMBL" id="EAS03706.2"/>
    </source>
</evidence>
<name>I7M3L8_TETTS</name>
<accession>I7M3L8</accession>
<feature type="region of interest" description="Disordered" evidence="1">
    <location>
        <begin position="119"/>
        <end position="138"/>
    </location>
</feature>
<dbReference type="EMBL" id="GG662472">
    <property type="protein sequence ID" value="EAS03706.2"/>
    <property type="molecule type" value="Genomic_DNA"/>
</dbReference>
<dbReference type="RefSeq" id="XP_001023951.2">
    <property type="nucleotide sequence ID" value="XM_001023951.2"/>
</dbReference>
<dbReference type="KEGG" id="tet:TTHERM_00474680"/>
<evidence type="ECO:0000313" key="3">
    <source>
        <dbReference type="Proteomes" id="UP000009168"/>
    </source>
</evidence>
<keyword evidence="3" id="KW-1185">Reference proteome</keyword>
<evidence type="ECO:0000256" key="1">
    <source>
        <dbReference type="SAM" id="MobiDB-lite"/>
    </source>
</evidence>
<dbReference type="AlphaFoldDB" id="I7M3L8"/>
<organism evidence="2 3">
    <name type="scientific">Tetrahymena thermophila (strain SB210)</name>
    <dbReference type="NCBI Taxonomy" id="312017"/>
    <lineage>
        <taxon>Eukaryota</taxon>
        <taxon>Sar</taxon>
        <taxon>Alveolata</taxon>
        <taxon>Ciliophora</taxon>
        <taxon>Intramacronucleata</taxon>
        <taxon>Oligohymenophorea</taxon>
        <taxon>Hymenostomatida</taxon>
        <taxon>Tetrahymenina</taxon>
        <taxon>Tetrahymenidae</taxon>
        <taxon>Tetrahymena</taxon>
    </lineage>
</organism>
<dbReference type="Proteomes" id="UP000009168">
    <property type="component" value="Unassembled WGS sequence"/>
</dbReference>
<proteinExistence type="predicted"/>
<feature type="compositionally biased region" description="Polar residues" evidence="1">
    <location>
        <begin position="127"/>
        <end position="138"/>
    </location>
</feature>
<reference evidence="3" key="1">
    <citation type="journal article" date="2006" name="PLoS Biol.">
        <title>Macronuclear genome sequence of the ciliate Tetrahymena thermophila, a model eukaryote.</title>
        <authorList>
            <person name="Eisen J.A."/>
            <person name="Coyne R.S."/>
            <person name="Wu M."/>
            <person name="Wu D."/>
            <person name="Thiagarajan M."/>
            <person name="Wortman J.R."/>
            <person name="Badger J.H."/>
            <person name="Ren Q."/>
            <person name="Amedeo P."/>
            <person name="Jones K.M."/>
            <person name="Tallon L.J."/>
            <person name="Delcher A.L."/>
            <person name="Salzberg S.L."/>
            <person name="Silva J.C."/>
            <person name="Haas B.J."/>
            <person name="Majoros W.H."/>
            <person name="Farzad M."/>
            <person name="Carlton J.M."/>
            <person name="Smith R.K. Jr."/>
            <person name="Garg J."/>
            <person name="Pearlman R.E."/>
            <person name="Karrer K.M."/>
            <person name="Sun L."/>
            <person name="Manning G."/>
            <person name="Elde N.C."/>
            <person name="Turkewitz A.P."/>
            <person name="Asai D.J."/>
            <person name="Wilkes D.E."/>
            <person name="Wang Y."/>
            <person name="Cai H."/>
            <person name="Collins K."/>
            <person name="Stewart B.A."/>
            <person name="Lee S.R."/>
            <person name="Wilamowska K."/>
            <person name="Weinberg Z."/>
            <person name="Ruzzo W.L."/>
            <person name="Wloga D."/>
            <person name="Gaertig J."/>
            <person name="Frankel J."/>
            <person name="Tsao C.-C."/>
            <person name="Gorovsky M.A."/>
            <person name="Keeling P.J."/>
            <person name="Waller R.F."/>
            <person name="Patron N.J."/>
            <person name="Cherry J.M."/>
            <person name="Stover N.A."/>
            <person name="Krieger C.J."/>
            <person name="del Toro C."/>
            <person name="Ryder H.F."/>
            <person name="Williamson S.C."/>
            <person name="Barbeau R.A."/>
            <person name="Hamilton E.P."/>
            <person name="Orias E."/>
        </authorList>
    </citation>
    <scope>NUCLEOTIDE SEQUENCE [LARGE SCALE GENOMIC DNA]</scope>
    <source>
        <strain evidence="3">SB210</strain>
    </source>
</reference>
<gene>
    <name evidence="2" type="ORF">TTHERM_00474680</name>
</gene>
<sequence>MSYKYNSIQSLEDQNEDFIPEDNQETSIKMAQYSKINIGASVNKASEGMSPKRSIKRQFSLISQLQSDSPIQKSFNRKNIKHQTTNSFVQSRIKRLGNCQQSSFLSQIDLEFNNSSNEKISISNTSPTSSQFRKQRQQPSNKHVTFFTEFYQNAIIEYVD</sequence>